<name>A0A8B8ENE5_CRAVI</name>
<dbReference type="InterPro" id="IPR019002">
    <property type="entry name" value="Ribosome_biogenesis_Nop16"/>
</dbReference>
<evidence type="ECO:0000256" key="5">
    <source>
        <dbReference type="SAM" id="MobiDB-lite"/>
    </source>
</evidence>
<comment type="subcellular location">
    <subcellularLocation>
        <location evidence="1">Nucleus</location>
        <location evidence="1">Nucleolus</location>
    </subcellularLocation>
</comment>
<evidence type="ECO:0000256" key="4">
    <source>
        <dbReference type="ARBA" id="ARBA00023242"/>
    </source>
</evidence>
<evidence type="ECO:0000313" key="7">
    <source>
        <dbReference type="RefSeq" id="XP_022341445.1"/>
    </source>
</evidence>
<organism evidence="6 7">
    <name type="scientific">Crassostrea virginica</name>
    <name type="common">Eastern oyster</name>
    <dbReference type="NCBI Taxonomy" id="6565"/>
    <lineage>
        <taxon>Eukaryota</taxon>
        <taxon>Metazoa</taxon>
        <taxon>Spiralia</taxon>
        <taxon>Lophotrochozoa</taxon>
        <taxon>Mollusca</taxon>
        <taxon>Bivalvia</taxon>
        <taxon>Autobranchia</taxon>
        <taxon>Pteriomorphia</taxon>
        <taxon>Ostreida</taxon>
        <taxon>Ostreoidea</taxon>
        <taxon>Ostreidae</taxon>
        <taxon>Crassostrea</taxon>
    </lineage>
</organism>
<dbReference type="GO" id="GO:0005730">
    <property type="term" value="C:nucleolus"/>
    <property type="evidence" value="ECO:0007669"/>
    <property type="project" value="UniProtKB-SubCell"/>
</dbReference>
<dbReference type="KEGG" id="cvn:111135565"/>
<comment type="similarity">
    <text evidence="2">Belongs to the NOP16 family.</text>
</comment>
<sequence>MARLRKQRKAKKYNYDKNRRKAWKKSKKLPTIECAQIKQAWDPKKSVRKNLEEMGISADPNQTFKIPKTKDMIEIEGSDKSQESKKKKTSKHQPKEHVVQELEMEANLPLEKTLRLSSEEAKYCIYMMEKYGEDYKAMARDRRNYYQDTPKQIKKKINTFKNIPEQYNEYLSSKSSKASESRERFIPSHTGEQSLSGHAVRPTDNQTVAQNTSLTEVPSQDITFVGRGCLTPQRQLMKKFPGRIPFRVTRTYTAKRRNGHYLTPILGGTPVKNPDVTAIYFRNEVPIHKVKRKLQFGRKPPRERN</sequence>
<evidence type="ECO:0000256" key="2">
    <source>
        <dbReference type="ARBA" id="ARBA00008479"/>
    </source>
</evidence>
<gene>
    <name evidence="7" type="primary">LOC111135565</name>
</gene>
<accession>A0A8B8ENE5</accession>
<dbReference type="OrthoDB" id="285729at2759"/>
<dbReference type="PANTHER" id="PTHR13243:SF1">
    <property type="entry name" value="NUCLEOLAR PROTEIN 16"/>
    <property type="match status" value="1"/>
</dbReference>
<keyword evidence="6" id="KW-1185">Reference proteome</keyword>
<reference evidence="7" key="1">
    <citation type="submission" date="2025-08" db="UniProtKB">
        <authorList>
            <consortium name="RefSeq"/>
        </authorList>
    </citation>
    <scope>IDENTIFICATION</scope>
    <source>
        <tissue evidence="7">Whole sample</tissue>
    </source>
</reference>
<dbReference type="Pfam" id="PF09420">
    <property type="entry name" value="Nop16"/>
    <property type="match status" value="2"/>
</dbReference>
<evidence type="ECO:0000256" key="1">
    <source>
        <dbReference type="ARBA" id="ARBA00004604"/>
    </source>
</evidence>
<feature type="compositionally biased region" description="Basic and acidic residues" evidence="5">
    <location>
        <begin position="75"/>
        <end position="84"/>
    </location>
</feature>
<feature type="region of interest" description="Disordered" evidence="5">
    <location>
        <begin position="75"/>
        <end position="96"/>
    </location>
</feature>
<protein>
    <recommendedName>
        <fullName evidence="3">Nucleolar protein 16</fullName>
    </recommendedName>
</protein>
<evidence type="ECO:0000313" key="6">
    <source>
        <dbReference type="Proteomes" id="UP000694844"/>
    </source>
</evidence>
<dbReference type="RefSeq" id="XP_022341445.1">
    <property type="nucleotide sequence ID" value="XM_022485737.1"/>
</dbReference>
<keyword evidence="4" id="KW-0539">Nucleus</keyword>
<dbReference type="AlphaFoldDB" id="A0A8B8ENE5"/>
<proteinExistence type="inferred from homology"/>
<dbReference type="GeneID" id="111135565"/>
<dbReference type="PANTHER" id="PTHR13243">
    <property type="entry name" value="HSPC111 PROTEIN-RELATED"/>
    <property type="match status" value="1"/>
</dbReference>
<dbReference type="GO" id="GO:0042273">
    <property type="term" value="P:ribosomal large subunit biogenesis"/>
    <property type="evidence" value="ECO:0007669"/>
    <property type="project" value="TreeGrafter"/>
</dbReference>
<feature type="region of interest" description="Disordered" evidence="5">
    <location>
        <begin position="1"/>
        <end position="28"/>
    </location>
</feature>
<dbReference type="Proteomes" id="UP000694844">
    <property type="component" value="Chromosome 5"/>
</dbReference>
<evidence type="ECO:0000256" key="3">
    <source>
        <dbReference type="ARBA" id="ARBA00015522"/>
    </source>
</evidence>